<keyword evidence="1" id="KW-0812">Transmembrane</keyword>
<keyword evidence="1" id="KW-1133">Transmembrane helix</keyword>
<name>A0A0E9QR88_ANGAN</name>
<reference evidence="2" key="1">
    <citation type="submission" date="2014-11" db="EMBL/GenBank/DDBJ databases">
        <authorList>
            <person name="Amaro Gonzalez C."/>
        </authorList>
    </citation>
    <scope>NUCLEOTIDE SEQUENCE</scope>
</reference>
<dbReference type="EMBL" id="GBXM01089630">
    <property type="protein sequence ID" value="JAH18947.1"/>
    <property type="molecule type" value="Transcribed_RNA"/>
</dbReference>
<accession>A0A0E9QR88</accession>
<evidence type="ECO:0000256" key="1">
    <source>
        <dbReference type="SAM" id="Phobius"/>
    </source>
</evidence>
<protein>
    <submittedName>
        <fullName evidence="2">Uncharacterized protein</fullName>
    </submittedName>
</protein>
<organism evidence="2">
    <name type="scientific">Anguilla anguilla</name>
    <name type="common">European freshwater eel</name>
    <name type="synonym">Muraena anguilla</name>
    <dbReference type="NCBI Taxonomy" id="7936"/>
    <lineage>
        <taxon>Eukaryota</taxon>
        <taxon>Metazoa</taxon>
        <taxon>Chordata</taxon>
        <taxon>Craniata</taxon>
        <taxon>Vertebrata</taxon>
        <taxon>Euteleostomi</taxon>
        <taxon>Actinopterygii</taxon>
        <taxon>Neopterygii</taxon>
        <taxon>Teleostei</taxon>
        <taxon>Anguilliformes</taxon>
        <taxon>Anguillidae</taxon>
        <taxon>Anguilla</taxon>
    </lineage>
</organism>
<keyword evidence="1" id="KW-0472">Membrane</keyword>
<reference evidence="2" key="2">
    <citation type="journal article" date="2015" name="Fish Shellfish Immunol.">
        <title>Early steps in the European eel (Anguilla anguilla)-Vibrio vulnificus interaction in the gills: Role of the RtxA13 toxin.</title>
        <authorList>
            <person name="Callol A."/>
            <person name="Pajuelo D."/>
            <person name="Ebbesson L."/>
            <person name="Teles M."/>
            <person name="MacKenzie S."/>
            <person name="Amaro C."/>
        </authorList>
    </citation>
    <scope>NUCLEOTIDE SEQUENCE</scope>
</reference>
<dbReference type="AlphaFoldDB" id="A0A0E9QR88"/>
<feature type="transmembrane region" description="Helical" evidence="1">
    <location>
        <begin position="6"/>
        <end position="25"/>
    </location>
</feature>
<evidence type="ECO:0000313" key="2">
    <source>
        <dbReference type="EMBL" id="JAH18947.1"/>
    </source>
</evidence>
<sequence>MGLGHTSQFLSTEVFVFKFIFFYFLTTTKCNKYTLHPDFQRTPI</sequence>
<proteinExistence type="predicted"/>